<reference evidence="4" key="1">
    <citation type="journal article" date="2019" name="Int. J. Syst. Evol. Microbiol.">
        <title>The Global Catalogue of Microorganisms (GCM) 10K type strain sequencing project: providing services to taxonomists for standard genome sequencing and annotation.</title>
        <authorList>
            <consortium name="The Broad Institute Genomics Platform"/>
            <consortium name="The Broad Institute Genome Sequencing Center for Infectious Disease"/>
            <person name="Wu L."/>
            <person name="Ma J."/>
        </authorList>
    </citation>
    <scope>NUCLEOTIDE SEQUENCE [LARGE SCALE GENOMIC DNA]</scope>
    <source>
        <strain evidence="4">CGMCC 4.1621</strain>
    </source>
</reference>
<name>A0ABW2ET35_9BACI</name>
<keyword evidence="1" id="KW-1133">Transmembrane helix</keyword>
<evidence type="ECO:0000313" key="4">
    <source>
        <dbReference type="Proteomes" id="UP001596410"/>
    </source>
</evidence>
<feature type="domain" description="SHOCT" evidence="2">
    <location>
        <begin position="49"/>
        <end position="74"/>
    </location>
</feature>
<accession>A0ABW2ET35</accession>
<proteinExistence type="predicted"/>
<dbReference type="RefSeq" id="WP_204711461.1">
    <property type="nucleotide sequence ID" value="NZ_JBHSZV010000049.1"/>
</dbReference>
<dbReference type="Proteomes" id="UP001596410">
    <property type="component" value="Unassembled WGS sequence"/>
</dbReference>
<comment type="caution">
    <text evidence="3">The sequence shown here is derived from an EMBL/GenBank/DDBJ whole genome shotgun (WGS) entry which is preliminary data.</text>
</comment>
<protein>
    <submittedName>
        <fullName evidence="3">SHOCT domain-containing protein</fullName>
    </submittedName>
</protein>
<keyword evidence="1" id="KW-0472">Membrane</keyword>
<gene>
    <name evidence="3" type="ORF">ACFQIC_17400</name>
</gene>
<keyword evidence="1" id="KW-0812">Transmembrane</keyword>
<keyword evidence="4" id="KW-1185">Reference proteome</keyword>
<organism evidence="3 4">
    <name type="scientific">Halobacillus seohaensis</name>
    <dbReference type="NCBI Taxonomy" id="447421"/>
    <lineage>
        <taxon>Bacteria</taxon>
        <taxon>Bacillati</taxon>
        <taxon>Bacillota</taxon>
        <taxon>Bacilli</taxon>
        <taxon>Bacillales</taxon>
        <taxon>Bacillaceae</taxon>
        <taxon>Halobacillus</taxon>
    </lineage>
</organism>
<feature type="transmembrane region" description="Helical" evidence="1">
    <location>
        <begin position="12"/>
        <end position="33"/>
    </location>
</feature>
<sequence length="76" mass="8604">MMNGSGMGGGFFGFGFFGILIVLAIIFIIVWMMKPGTNNQSNHSSRNRPLDTLKERLAKGEISKEEYDRLKHKLEQ</sequence>
<evidence type="ECO:0000313" key="3">
    <source>
        <dbReference type="EMBL" id="MFC7063589.1"/>
    </source>
</evidence>
<dbReference type="InterPro" id="IPR018649">
    <property type="entry name" value="SHOCT"/>
</dbReference>
<evidence type="ECO:0000259" key="2">
    <source>
        <dbReference type="Pfam" id="PF09851"/>
    </source>
</evidence>
<dbReference type="EMBL" id="JBHSZV010000049">
    <property type="protein sequence ID" value="MFC7063589.1"/>
    <property type="molecule type" value="Genomic_DNA"/>
</dbReference>
<evidence type="ECO:0000256" key="1">
    <source>
        <dbReference type="SAM" id="Phobius"/>
    </source>
</evidence>
<dbReference type="Pfam" id="PF09851">
    <property type="entry name" value="SHOCT"/>
    <property type="match status" value="1"/>
</dbReference>